<keyword evidence="2" id="KW-0963">Cytoplasm</keyword>
<dbReference type="GO" id="GO:0051231">
    <property type="term" value="P:spindle elongation"/>
    <property type="evidence" value="ECO:0007669"/>
    <property type="project" value="TreeGrafter"/>
</dbReference>
<evidence type="ECO:0000256" key="1">
    <source>
        <dbReference type="ARBA" id="ARBA00004245"/>
    </source>
</evidence>
<comment type="similarity">
    <text evidence="8">Belongs to the TRAFAC class myosin-kinesin ATPase superfamily. Kinesin family. KIN-5/BimC subfamily.</text>
</comment>
<evidence type="ECO:0000256" key="5">
    <source>
        <dbReference type="ARBA" id="ARBA00022840"/>
    </source>
</evidence>
<evidence type="ECO:0000256" key="6">
    <source>
        <dbReference type="ARBA" id="ARBA00023175"/>
    </source>
</evidence>
<evidence type="ECO:0000256" key="7">
    <source>
        <dbReference type="ARBA" id="ARBA00023212"/>
    </source>
</evidence>
<dbReference type="GO" id="GO:0005876">
    <property type="term" value="C:spindle microtubule"/>
    <property type="evidence" value="ECO:0007669"/>
    <property type="project" value="TreeGrafter"/>
</dbReference>
<dbReference type="FunCoup" id="A0A5N4ABB1">
    <property type="interactions" value="622"/>
</dbReference>
<reference evidence="12 13" key="1">
    <citation type="journal article" date="2018" name="Elife">
        <title>Firefly genomes illuminate parallel origins of bioluminescence in beetles.</title>
        <authorList>
            <person name="Fallon T.R."/>
            <person name="Lower S.E."/>
            <person name="Chang C.H."/>
            <person name="Bessho-Uehara M."/>
            <person name="Martin G.J."/>
            <person name="Bewick A.J."/>
            <person name="Behringer M."/>
            <person name="Debat H.J."/>
            <person name="Wong I."/>
            <person name="Day J.C."/>
            <person name="Suvorov A."/>
            <person name="Silva C.J."/>
            <person name="Stanger-Hall K.F."/>
            <person name="Hall D.W."/>
            <person name="Schmitz R.J."/>
            <person name="Nelson D.R."/>
            <person name="Lewis S.M."/>
            <person name="Shigenobu S."/>
            <person name="Bybee S.M."/>
            <person name="Larracuente A.M."/>
            <person name="Oba Y."/>
            <person name="Weng J.K."/>
        </authorList>
    </citation>
    <scope>NUCLEOTIDE SEQUENCE [LARGE SCALE GENOMIC DNA]</scope>
    <source>
        <strain evidence="12">1611_PpyrPB1</strain>
        <tissue evidence="12">Whole body</tissue>
    </source>
</reference>
<feature type="domain" description="Kinesin motor" evidence="11">
    <location>
        <begin position="65"/>
        <end position="407"/>
    </location>
</feature>
<evidence type="ECO:0000256" key="2">
    <source>
        <dbReference type="ARBA" id="ARBA00022490"/>
    </source>
</evidence>
<dbReference type="InParanoid" id="A0A5N4ABB1"/>
<dbReference type="GO" id="GO:0005524">
    <property type="term" value="F:ATP binding"/>
    <property type="evidence" value="ECO:0007669"/>
    <property type="project" value="UniProtKB-UniRule"/>
</dbReference>
<dbReference type="SMART" id="SM00129">
    <property type="entry name" value="KISc"/>
    <property type="match status" value="1"/>
</dbReference>
<dbReference type="GO" id="GO:0007018">
    <property type="term" value="P:microtubule-based movement"/>
    <property type="evidence" value="ECO:0007669"/>
    <property type="project" value="InterPro"/>
</dbReference>
<accession>A0A5N4ABB1</accession>
<comment type="subcellular location">
    <subcellularLocation>
        <location evidence="1">Cytoplasm</location>
        <location evidence="1">Cytoskeleton</location>
    </subcellularLocation>
</comment>
<feature type="coiled-coil region" evidence="10">
    <location>
        <begin position="474"/>
        <end position="501"/>
    </location>
</feature>
<dbReference type="AlphaFoldDB" id="A0A5N4ABB1"/>
<dbReference type="GO" id="GO:0008017">
    <property type="term" value="F:microtubule binding"/>
    <property type="evidence" value="ECO:0007669"/>
    <property type="project" value="InterPro"/>
</dbReference>
<evidence type="ECO:0000313" key="13">
    <source>
        <dbReference type="Proteomes" id="UP000327044"/>
    </source>
</evidence>
<dbReference type="PROSITE" id="PS50067">
    <property type="entry name" value="KINESIN_MOTOR_2"/>
    <property type="match status" value="1"/>
</dbReference>
<keyword evidence="5 9" id="KW-0067">ATP-binding</keyword>
<dbReference type="InterPro" id="IPR047149">
    <property type="entry name" value="KIF11-like"/>
</dbReference>
<dbReference type="InterPro" id="IPR001752">
    <property type="entry name" value="Kinesin_motor_dom"/>
</dbReference>
<protein>
    <recommendedName>
        <fullName evidence="11">Kinesin motor domain-containing protein</fullName>
    </recommendedName>
</protein>
<dbReference type="InterPro" id="IPR027417">
    <property type="entry name" value="P-loop_NTPase"/>
</dbReference>
<dbReference type="EMBL" id="VVIM01000008">
    <property type="protein sequence ID" value="KAB0794616.1"/>
    <property type="molecule type" value="Genomic_DNA"/>
</dbReference>
<keyword evidence="4 9" id="KW-0547">Nucleotide-binding</keyword>
<dbReference type="FunFam" id="3.40.850.10:FF:000019">
    <property type="entry name" value="Kinesin-like protein KIN-5D"/>
    <property type="match status" value="1"/>
</dbReference>
<dbReference type="SUPFAM" id="SSF52540">
    <property type="entry name" value="P-loop containing nucleoside triphosphate hydrolases"/>
    <property type="match status" value="1"/>
</dbReference>
<sequence>MNFRTRFLNLHECIHFYNQVGGVLNFQNCNGHFVCVLLFSFHSFRFELFLKIMSTPKSEDGNPQPIRVFLRVRPLQDNEKRTNCLEVLNTKEIQANRTYQKKYTFDGLFREDTAQPTIYKIVIKPLIQDVLSGYNCTIFGYGQSGTGKTYTLLGNIVGLTSFGSTNSLSNVSLQSDSDNCVVSSSLDLEAGLIPRAVVELFEVVRLLSDPCTVRCSYLEIYNEELHDLLSPVDDSTNLRIYDGQRGKGDVVIQGLESVTVYSEVDVFQLLKKAQRKQMRVDRACSHTIFSIIVDRRETSPVGEMLSKIGRLNFVDLAGSDNIRTGAVERRAKDANIYQSLVTLGQVIKVLSEKNSFVPFRDSKLTRILRDSLGGKAKTIFIATISFSVSSLDESLNTLDYVSKARTITNKPIINRRTSQKSLMNEYADEISSLRRDLDAAQGRGGVVINPENYDQLVATRQATDEQLSQAVASINAFGEKLRLLEEEKENFRVEQDALIKSYGATQSELAKMKVEYARIASEKQENEYLASSYERSAENLYKSAKSLHERVKSGSLNESTLREKIEYLYKVTNDNNNTRKMVSVKVRAMCQDIVREYGEYAKGSMSFNEKLANVTRSYHNQQSELVNDLLRQILTVQDNVQNADNVPYQQAGASLKNCQQAQGRRLTDLKRKLDDWQISNLSNFKTIMENTLRPHLENKVANVESLGLRVSKAFSQLPFDSTSADIKILCAEIFENIDQLGGSLSRQREAGEKKLASLAKIRDEMFAAVNAKFDALKGELRKESDGDLRALQLIENLRKTVDGKLPNVVAEFEKGCDRVLDTTSNEVTEFIDKTTHDSSQVLDSYKSSTDALWGSEKEKLSQIADEATDQDFVAATVSDLHKVRNSLSENVATLAKETTEFCPGNSERENREVCTLIDDNYQGSLALLNRLTSEANEIKILVSDTSKYAVELQPSGHTPLRNQSELSYQLKELTPKEMVLRRFHQLKQENGDASNQQPKKLFHE</sequence>
<dbReference type="GO" id="GO:0008574">
    <property type="term" value="F:plus-end-directed microtubule motor activity"/>
    <property type="evidence" value="ECO:0007669"/>
    <property type="project" value="TreeGrafter"/>
</dbReference>
<name>A0A5N4ABB1_PHOPY</name>
<organism evidence="12 13">
    <name type="scientific">Photinus pyralis</name>
    <name type="common">Common eastern firefly</name>
    <name type="synonym">Lampyris pyralis</name>
    <dbReference type="NCBI Taxonomy" id="7054"/>
    <lineage>
        <taxon>Eukaryota</taxon>
        <taxon>Metazoa</taxon>
        <taxon>Ecdysozoa</taxon>
        <taxon>Arthropoda</taxon>
        <taxon>Hexapoda</taxon>
        <taxon>Insecta</taxon>
        <taxon>Pterygota</taxon>
        <taxon>Neoptera</taxon>
        <taxon>Endopterygota</taxon>
        <taxon>Coleoptera</taxon>
        <taxon>Polyphaga</taxon>
        <taxon>Elateriformia</taxon>
        <taxon>Elateroidea</taxon>
        <taxon>Lampyridae</taxon>
        <taxon>Lampyrinae</taxon>
        <taxon>Photinus</taxon>
    </lineage>
</organism>
<dbReference type="OrthoDB" id="3176171at2759"/>
<evidence type="ECO:0000256" key="3">
    <source>
        <dbReference type="ARBA" id="ARBA00022701"/>
    </source>
</evidence>
<dbReference type="PANTHER" id="PTHR47970:SF12">
    <property type="entry name" value="KINESIN FAMILY MEMBER 11"/>
    <property type="match status" value="1"/>
</dbReference>
<evidence type="ECO:0000256" key="4">
    <source>
        <dbReference type="ARBA" id="ARBA00022741"/>
    </source>
</evidence>
<keyword evidence="6 9" id="KW-0505">Motor protein</keyword>
<proteinExistence type="inferred from homology"/>
<dbReference type="PRINTS" id="PR00380">
    <property type="entry name" value="KINESINHEAVY"/>
</dbReference>
<evidence type="ECO:0000256" key="10">
    <source>
        <dbReference type="SAM" id="Coils"/>
    </source>
</evidence>
<dbReference type="GO" id="GO:0090307">
    <property type="term" value="P:mitotic spindle assembly"/>
    <property type="evidence" value="ECO:0007669"/>
    <property type="project" value="TreeGrafter"/>
</dbReference>
<dbReference type="Gene3D" id="3.40.850.10">
    <property type="entry name" value="Kinesin motor domain"/>
    <property type="match status" value="1"/>
</dbReference>
<dbReference type="Proteomes" id="UP000327044">
    <property type="component" value="Unassembled WGS sequence"/>
</dbReference>
<dbReference type="Pfam" id="PF00225">
    <property type="entry name" value="Kinesin"/>
    <property type="match status" value="1"/>
</dbReference>
<evidence type="ECO:0000256" key="8">
    <source>
        <dbReference type="ARBA" id="ARBA00034704"/>
    </source>
</evidence>
<keyword evidence="7" id="KW-0206">Cytoskeleton</keyword>
<feature type="binding site" evidence="9">
    <location>
        <begin position="142"/>
        <end position="149"/>
    </location>
    <ligand>
        <name>ATP</name>
        <dbReference type="ChEBI" id="CHEBI:30616"/>
    </ligand>
</feature>
<dbReference type="GO" id="GO:0072686">
    <property type="term" value="C:mitotic spindle"/>
    <property type="evidence" value="ECO:0007669"/>
    <property type="project" value="TreeGrafter"/>
</dbReference>
<dbReference type="PANTHER" id="PTHR47970">
    <property type="entry name" value="KINESIN-LIKE PROTEIN KIF11"/>
    <property type="match status" value="1"/>
</dbReference>
<dbReference type="InterPro" id="IPR036961">
    <property type="entry name" value="Kinesin_motor_dom_sf"/>
</dbReference>
<keyword evidence="10" id="KW-0175">Coiled coil</keyword>
<keyword evidence="13" id="KW-1185">Reference proteome</keyword>
<keyword evidence="3" id="KW-0493">Microtubule</keyword>
<evidence type="ECO:0000259" key="11">
    <source>
        <dbReference type="PROSITE" id="PS50067"/>
    </source>
</evidence>
<gene>
    <name evidence="12" type="ORF">PPYR_11455</name>
</gene>
<evidence type="ECO:0000313" key="12">
    <source>
        <dbReference type="EMBL" id="KAB0794616.1"/>
    </source>
</evidence>
<comment type="caution">
    <text evidence="12">The sequence shown here is derived from an EMBL/GenBank/DDBJ whole genome shotgun (WGS) entry which is preliminary data.</text>
</comment>
<evidence type="ECO:0000256" key="9">
    <source>
        <dbReference type="PROSITE-ProRule" id="PRU00283"/>
    </source>
</evidence>